<keyword evidence="19" id="KW-0812">Transmembrane</keyword>
<keyword evidence="13" id="KW-0373">Hyaluronic acid</keyword>
<keyword evidence="10" id="KW-0675">Receptor</keyword>
<evidence type="ECO:0000256" key="7">
    <source>
        <dbReference type="ARBA" id="ARBA00022729"/>
    </source>
</evidence>
<dbReference type="PANTHER" id="PTHR12199">
    <property type="entry name" value="INTERPHOTORECEPTOR MATRIX PROTEOGLYCAN"/>
    <property type="match status" value="1"/>
</dbReference>
<keyword evidence="19" id="KW-0472">Membrane</keyword>
<proteinExistence type="predicted"/>
<dbReference type="SUPFAM" id="SSF82671">
    <property type="entry name" value="SEA domain"/>
    <property type="match status" value="2"/>
</dbReference>
<evidence type="ECO:0000256" key="9">
    <source>
        <dbReference type="ARBA" id="ARBA00022981"/>
    </source>
</evidence>
<dbReference type="Proteomes" id="UP000515152">
    <property type="component" value="Chromosome 14"/>
</dbReference>
<evidence type="ECO:0000256" key="1">
    <source>
        <dbReference type="ARBA" id="ARBA00004437"/>
    </source>
</evidence>
<evidence type="ECO:0000256" key="13">
    <source>
        <dbReference type="ARBA" id="ARBA00023290"/>
    </source>
</evidence>
<keyword evidence="9" id="KW-0730">Sialic acid</keyword>
<reference evidence="23" key="1">
    <citation type="submission" date="2025-08" db="UniProtKB">
        <authorList>
            <consortium name="RefSeq"/>
        </authorList>
    </citation>
    <scope>IDENTIFICATION</scope>
</reference>
<gene>
    <name evidence="23" type="primary">impg1b</name>
</gene>
<keyword evidence="17" id="KW-0245">EGF-like domain</keyword>
<keyword evidence="22" id="KW-1185">Reference proteome</keyword>
<dbReference type="GO" id="GO:0008201">
    <property type="term" value="F:heparin binding"/>
    <property type="evidence" value="ECO:0007669"/>
    <property type="project" value="UniProtKB-KW"/>
</dbReference>
<feature type="compositionally biased region" description="Polar residues" evidence="18">
    <location>
        <begin position="586"/>
        <end position="595"/>
    </location>
</feature>
<dbReference type="CTD" id="558797"/>
<comment type="subcellular location">
    <subcellularLocation>
        <location evidence="2">Cell projection</location>
        <location evidence="2">Cilium</location>
        <location evidence="2">Photoreceptor outer segment</location>
    </subcellularLocation>
    <subcellularLocation>
        <location evidence="1">Photoreceptor inner segment</location>
    </subcellularLocation>
    <subcellularLocation>
        <location evidence="3">Secreted</location>
        <location evidence="3">Extracellular space</location>
        <location evidence="3">Extracellular matrix</location>
        <location evidence="3">Interphotoreceptor matrix</location>
    </subcellularLocation>
</comment>
<comment type="function">
    <text evidence="16">Chondroitin sulfate-, heparin- and hyaluronan-binding protein. May serve to form a basic macromolecular scaffold comprising the insoluble interphotoreceptor matrix.</text>
</comment>
<organism evidence="22 23">
    <name type="scientific">Clupea harengus</name>
    <name type="common">Atlantic herring</name>
    <dbReference type="NCBI Taxonomy" id="7950"/>
    <lineage>
        <taxon>Eukaryota</taxon>
        <taxon>Metazoa</taxon>
        <taxon>Chordata</taxon>
        <taxon>Craniata</taxon>
        <taxon>Vertebrata</taxon>
        <taxon>Euteleostomi</taxon>
        <taxon>Actinopterygii</taxon>
        <taxon>Neopterygii</taxon>
        <taxon>Teleostei</taxon>
        <taxon>Clupei</taxon>
        <taxon>Clupeiformes</taxon>
        <taxon>Clupeoidei</taxon>
        <taxon>Clupeidae</taxon>
        <taxon>Clupea</taxon>
    </lineage>
</organism>
<feature type="domain" description="SEA" evidence="20">
    <location>
        <begin position="537"/>
        <end position="678"/>
    </location>
</feature>
<dbReference type="GO" id="GO:0007601">
    <property type="term" value="P:visual perception"/>
    <property type="evidence" value="ECO:0007669"/>
    <property type="project" value="InterPro"/>
</dbReference>
<dbReference type="SMART" id="SM00181">
    <property type="entry name" value="EGF"/>
    <property type="match status" value="2"/>
</dbReference>
<evidence type="ECO:0000256" key="3">
    <source>
        <dbReference type="ARBA" id="ARBA00004593"/>
    </source>
</evidence>
<evidence type="ECO:0000256" key="18">
    <source>
        <dbReference type="SAM" id="MobiDB-lite"/>
    </source>
</evidence>
<keyword evidence="7" id="KW-0732">Signal</keyword>
<keyword evidence="19" id="KW-1133">Transmembrane helix</keyword>
<evidence type="ECO:0000256" key="6">
    <source>
        <dbReference type="ARBA" id="ARBA00022674"/>
    </source>
</evidence>
<dbReference type="InterPro" id="IPR036364">
    <property type="entry name" value="SEA_dom_sf"/>
</dbReference>
<dbReference type="PANTHER" id="PTHR12199:SF3">
    <property type="entry name" value="INTERPHOTORECEPTOR MATRIX PROTEOGLYCAN 1"/>
    <property type="match status" value="1"/>
</dbReference>
<evidence type="ECO:0000259" key="21">
    <source>
        <dbReference type="PROSITE" id="PS50026"/>
    </source>
</evidence>
<feature type="transmembrane region" description="Helical" evidence="19">
    <location>
        <begin position="771"/>
        <end position="794"/>
    </location>
</feature>
<feature type="region of interest" description="Disordered" evidence="18">
    <location>
        <begin position="454"/>
        <end position="488"/>
    </location>
</feature>
<name>A0A6P8GHH2_CLUHA</name>
<dbReference type="KEGG" id="char:105895878"/>
<feature type="region of interest" description="Disordered" evidence="18">
    <location>
        <begin position="576"/>
        <end position="595"/>
    </location>
</feature>
<dbReference type="RefSeq" id="XP_031436796.1">
    <property type="nucleotide sequence ID" value="XM_031580936.1"/>
</dbReference>
<keyword evidence="11" id="KW-0325">Glycoprotein</keyword>
<dbReference type="GO" id="GO:0001917">
    <property type="term" value="C:photoreceptor inner segment"/>
    <property type="evidence" value="ECO:0007669"/>
    <property type="project" value="UniProtKB-SubCell"/>
</dbReference>
<dbReference type="InterPro" id="IPR039861">
    <property type="entry name" value="IMPG"/>
</dbReference>
<evidence type="ECO:0000256" key="5">
    <source>
        <dbReference type="ARBA" id="ARBA00022530"/>
    </source>
</evidence>
<dbReference type="InterPro" id="IPR000742">
    <property type="entry name" value="EGF"/>
</dbReference>
<dbReference type="GO" id="GO:0005540">
    <property type="term" value="F:hyaluronic acid binding"/>
    <property type="evidence" value="ECO:0007669"/>
    <property type="project" value="UniProtKB-KW"/>
</dbReference>
<evidence type="ECO:0000256" key="12">
    <source>
        <dbReference type="ARBA" id="ARBA00023273"/>
    </source>
</evidence>
<keyword evidence="12" id="KW-0966">Cell projection</keyword>
<feature type="domain" description="EGF-like" evidence="21">
    <location>
        <begin position="719"/>
        <end position="761"/>
    </location>
</feature>
<evidence type="ECO:0000256" key="17">
    <source>
        <dbReference type="PROSITE-ProRule" id="PRU00076"/>
    </source>
</evidence>
<protein>
    <recommendedName>
        <fullName evidence="14">Interphotoreceptor matrix proteoglycan 1</fullName>
    </recommendedName>
    <alternativeName>
        <fullName evidence="15">Sialoprotein associated with cones and rods</fullName>
    </alternativeName>
</protein>
<dbReference type="SMART" id="SM00200">
    <property type="entry name" value="SEA"/>
    <property type="match status" value="2"/>
</dbReference>
<dbReference type="OrthoDB" id="8960773at2759"/>
<evidence type="ECO:0000256" key="14">
    <source>
        <dbReference type="ARBA" id="ARBA00040753"/>
    </source>
</evidence>
<evidence type="ECO:0000256" key="16">
    <source>
        <dbReference type="ARBA" id="ARBA00045407"/>
    </source>
</evidence>
<keyword evidence="5" id="KW-0272">Extracellular matrix</keyword>
<comment type="caution">
    <text evidence="17">Lacks conserved residue(s) required for the propagation of feature annotation.</text>
</comment>
<sequence>GDKAGHDLSKLRMKRSTVFSTGVKVCPQETMAEVIASHRAYYRMRVCQEAVWEAFQIFLDRVPDTVEYHQWVEACQRDSLCVDGLAKNFSSNQEHLDMVAKRGNPTVLQLGSGFALATQNPGGEKCSQTPAELLIIESEENTEAPNFIPEELDEEIIVEFSLTIVEPGYSELLADPDTPQYHDITQTLYEQMVHILDKLPGFKEIRMLGFRPEDVSVHYTVVFESNGHPTEAGTEEAEPPTEMDLRELVAQALSADTSLPVDIHSLSFGSDTMPTQSGEEQGAAPGGDGVEETPLVEATEEGAEEPPAMTPIAVTEGSDTTPEEDLMVTAPMEFEIALEPATVPPPTATSEEAIIPEEKTTEAHETTDIHVVAIPSESIETIEIPAVTESVQPVEAPSVPTILESVGPVEAPSVPTTPRQDLPMNVPSVETTIQPVGPVEIPPEPAVLEPVEPIEVPSEPGSTADTGPSAIPESLQEEEGQEVPDHAQGMQEDVEQVETIDFGSGDALQTNEAGDATGPPRLRILTTPSMVASNQANDLVVFFSLRVTNMIFSDDLFNKNSSEYKTLENIFLELRQFPDPEETPNPEASTKSETGRTLASLPLLPYLQSNMTGFKELEILNFRNGSVVVNSKMKLEKPVPYNLTESVTCVLEEFCNAASKRLDLDIDSDSLDVKAADHAEPCKFMACNEFSRCVVNAWSREAECLCDPGYSMVDGLPCQSICALQPDYCQNDGQCEIIPGHGATCRCPVGKFWHYHGERCTEAVSLPIDPFLLVACLVGGLVLVCAVIGLLLLINKKCIRTRKTVTLVHTQNVSPYENSMRVNPVFQSDDAVVTQVARIRYPLGSEAGSSQVPEQATFHSVENIHVSIEIPRQLYTTRSDKLVSDIVDFHQCIPHNETWRLPSEYRPSCRLLRGADSEGFEVTVL</sequence>
<evidence type="ECO:0000256" key="4">
    <source>
        <dbReference type="ARBA" id="ARBA00022525"/>
    </source>
</evidence>
<feature type="region of interest" description="Disordered" evidence="18">
    <location>
        <begin position="268"/>
        <end position="320"/>
    </location>
</feature>
<keyword evidence="6" id="KW-0358">Heparin-binding</keyword>
<keyword evidence="4" id="KW-0964">Secreted</keyword>
<evidence type="ECO:0000313" key="22">
    <source>
        <dbReference type="Proteomes" id="UP000515152"/>
    </source>
</evidence>
<dbReference type="CDD" id="cd00054">
    <property type="entry name" value="EGF_CA"/>
    <property type="match status" value="1"/>
</dbReference>
<evidence type="ECO:0000256" key="19">
    <source>
        <dbReference type="SAM" id="Phobius"/>
    </source>
</evidence>
<feature type="domain" description="SEA" evidence="20">
    <location>
        <begin position="154"/>
        <end position="273"/>
    </location>
</feature>
<feature type="compositionally biased region" description="Polar residues" evidence="18">
    <location>
        <begin position="268"/>
        <end position="279"/>
    </location>
</feature>
<evidence type="ECO:0000256" key="8">
    <source>
        <dbReference type="ARBA" id="ARBA00022737"/>
    </source>
</evidence>
<dbReference type="GO" id="GO:0033165">
    <property type="term" value="C:interphotoreceptor matrix"/>
    <property type="evidence" value="ECO:0007669"/>
    <property type="project" value="UniProtKB-SubCell"/>
</dbReference>
<dbReference type="AlphaFoldDB" id="A0A6P8GHH2"/>
<feature type="non-terminal residue" evidence="23">
    <location>
        <position position="1"/>
    </location>
</feature>
<evidence type="ECO:0000259" key="20">
    <source>
        <dbReference type="PROSITE" id="PS50024"/>
    </source>
</evidence>
<evidence type="ECO:0000256" key="15">
    <source>
        <dbReference type="ARBA" id="ARBA00042018"/>
    </source>
</evidence>
<dbReference type="InterPro" id="IPR000082">
    <property type="entry name" value="SEA_dom"/>
</dbReference>
<dbReference type="GeneID" id="105895878"/>
<dbReference type="GO" id="GO:0001750">
    <property type="term" value="C:photoreceptor outer segment"/>
    <property type="evidence" value="ECO:0007669"/>
    <property type="project" value="UniProtKB-SubCell"/>
</dbReference>
<evidence type="ECO:0000256" key="10">
    <source>
        <dbReference type="ARBA" id="ARBA00023170"/>
    </source>
</evidence>
<dbReference type="Pfam" id="PF01390">
    <property type="entry name" value="SEA"/>
    <property type="match status" value="1"/>
</dbReference>
<evidence type="ECO:0000313" key="23">
    <source>
        <dbReference type="RefSeq" id="XP_031436796.1"/>
    </source>
</evidence>
<evidence type="ECO:0000256" key="11">
    <source>
        <dbReference type="ARBA" id="ARBA00023180"/>
    </source>
</evidence>
<accession>A0A6P8GHH2</accession>
<evidence type="ECO:0000256" key="2">
    <source>
        <dbReference type="ARBA" id="ARBA00004504"/>
    </source>
</evidence>
<dbReference type="PROSITE" id="PS50026">
    <property type="entry name" value="EGF_3"/>
    <property type="match status" value="1"/>
</dbReference>
<keyword evidence="8" id="KW-0677">Repeat</keyword>
<dbReference type="PROSITE" id="PS50024">
    <property type="entry name" value="SEA"/>
    <property type="match status" value="2"/>
</dbReference>